<dbReference type="PANTHER" id="PTHR13677">
    <property type="entry name" value="LD41638P"/>
    <property type="match status" value="1"/>
</dbReference>
<dbReference type="InterPro" id="IPR024224">
    <property type="entry name" value="DENND6"/>
</dbReference>
<dbReference type="AlphaFoldDB" id="A0A1Y2HVZ4"/>
<evidence type="ECO:0000313" key="5">
    <source>
        <dbReference type="Proteomes" id="UP000193411"/>
    </source>
</evidence>
<name>A0A1Y2HVZ4_9FUNG</name>
<proteinExistence type="inferred from homology"/>
<dbReference type="PANTHER" id="PTHR13677:SF0">
    <property type="entry name" value="LD41638P"/>
    <property type="match status" value="1"/>
</dbReference>
<sequence length="609" mass="67114">MSELAHQDLADASNGFGSSTLSSTTSHVPLNPSDRKRVGAWMTCFCVVGFDLEKGQALEHVYPPVEFSEAEQRTIRFNAFPDSNSFLHGDITFSFTIRRPPGSSPISYANPTQVGPSSPPDEPPPSSFRPRTASLSVPIPTMDDEYLYASVFFRQQPDPKIRRGYYQKSVVLISPLPLPGLWDRVTRLVGPVLFDLGLPALEAAVNNIAKWPSPSPGMHDLPLLGSVMQVHIPALPPTPATVQLLPLSAKTLGPLQVLAMTLPTALYPTFRDTLDHLWTLWELVLANEPIAVISSCPSVTSRAVEALAALVRPVPVERTYRPYLTIQDPDFRYFTKNHPPPRTILGVTNPHFHSALDRWPHVLQIGPPRNPLGKTKAPSAALTSLDIAQGLTTKHKRVVSRDVKLLAQLAQLTLEGAADVVLDNLLRRHFADLTDMFLAPIAKYVATLWPASLALSSPYPIQPATFRADAFLATLAPTSSNPLAPPPPAPFPVRSTATRWLPSGSDDWIDLYRNFLRTPQFAAWLEHRLAVDAQRWAEQYMALVCATDLTRWWAGGGRRSAVADVEGKVLRTRIAYLLGEENEWRPSPTQAVRLQAQLEALIDLISKSS</sequence>
<comment type="caution">
    <text evidence="4">The sequence shown here is derived from an EMBL/GenBank/DDBJ whole genome shotgun (WGS) entry which is preliminary data.</text>
</comment>
<organism evidence="4 5">
    <name type="scientific">Catenaria anguillulae PL171</name>
    <dbReference type="NCBI Taxonomy" id="765915"/>
    <lineage>
        <taxon>Eukaryota</taxon>
        <taxon>Fungi</taxon>
        <taxon>Fungi incertae sedis</taxon>
        <taxon>Blastocladiomycota</taxon>
        <taxon>Blastocladiomycetes</taxon>
        <taxon>Blastocladiales</taxon>
        <taxon>Catenariaceae</taxon>
        <taxon>Catenaria</taxon>
    </lineage>
</organism>
<evidence type="ECO:0000313" key="4">
    <source>
        <dbReference type="EMBL" id="ORZ38766.1"/>
    </source>
</evidence>
<dbReference type="OrthoDB" id="10265409at2759"/>
<dbReference type="PROSITE" id="PS50211">
    <property type="entry name" value="DENN"/>
    <property type="match status" value="1"/>
</dbReference>
<keyword evidence="5" id="KW-1185">Reference proteome</keyword>
<dbReference type="Proteomes" id="UP000193411">
    <property type="component" value="Unassembled WGS sequence"/>
</dbReference>
<evidence type="ECO:0000259" key="3">
    <source>
        <dbReference type="PROSITE" id="PS50211"/>
    </source>
</evidence>
<feature type="compositionally biased region" description="Pro residues" evidence="2">
    <location>
        <begin position="117"/>
        <end position="127"/>
    </location>
</feature>
<evidence type="ECO:0000256" key="2">
    <source>
        <dbReference type="SAM" id="MobiDB-lite"/>
    </source>
</evidence>
<feature type="compositionally biased region" description="Polar residues" evidence="2">
    <location>
        <begin position="104"/>
        <end position="115"/>
    </location>
</feature>
<feature type="domain" description="UDENN" evidence="3">
    <location>
        <begin position="43"/>
        <end position="538"/>
    </location>
</feature>
<dbReference type="InterPro" id="IPR037516">
    <property type="entry name" value="Tripartite_DENN"/>
</dbReference>
<feature type="region of interest" description="Disordered" evidence="2">
    <location>
        <begin position="104"/>
        <end position="134"/>
    </location>
</feature>
<accession>A0A1Y2HVZ4</accession>
<comment type="similarity">
    <text evidence="1">Belongs to the DENND6 family.</text>
</comment>
<gene>
    <name evidence="4" type="ORF">BCR44DRAFT_117476</name>
</gene>
<evidence type="ECO:0000256" key="1">
    <source>
        <dbReference type="ARBA" id="ARBA00007159"/>
    </source>
</evidence>
<dbReference type="GO" id="GO:0005085">
    <property type="term" value="F:guanyl-nucleotide exchange factor activity"/>
    <property type="evidence" value="ECO:0007669"/>
    <property type="project" value="InterPro"/>
</dbReference>
<reference evidence="4 5" key="1">
    <citation type="submission" date="2016-07" db="EMBL/GenBank/DDBJ databases">
        <title>Pervasive Adenine N6-methylation of Active Genes in Fungi.</title>
        <authorList>
            <consortium name="DOE Joint Genome Institute"/>
            <person name="Mondo S.J."/>
            <person name="Dannebaum R.O."/>
            <person name="Kuo R.C."/>
            <person name="Labutti K."/>
            <person name="Haridas S."/>
            <person name="Kuo A."/>
            <person name="Salamov A."/>
            <person name="Ahrendt S.R."/>
            <person name="Lipzen A."/>
            <person name="Sullivan W."/>
            <person name="Andreopoulos W.B."/>
            <person name="Clum A."/>
            <person name="Lindquist E."/>
            <person name="Daum C."/>
            <person name="Ramamoorthy G.K."/>
            <person name="Gryganskyi A."/>
            <person name="Culley D."/>
            <person name="Magnuson J.K."/>
            <person name="James T.Y."/>
            <person name="O'Malley M.A."/>
            <person name="Stajich J.E."/>
            <person name="Spatafora J.W."/>
            <person name="Visel A."/>
            <person name="Grigoriev I.V."/>
        </authorList>
    </citation>
    <scope>NUCLEOTIDE SEQUENCE [LARGE SCALE GENOMIC DNA]</scope>
    <source>
        <strain evidence="4 5">PL171</strain>
    </source>
</reference>
<dbReference type="EMBL" id="MCFL01000007">
    <property type="protein sequence ID" value="ORZ38766.1"/>
    <property type="molecule type" value="Genomic_DNA"/>
</dbReference>
<dbReference type="GO" id="GO:0055037">
    <property type="term" value="C:recycling endosome"/>
    <property type="evidence" value="ECO:0007669"/>
    <property type="project" value="TreeGrafter"/>
</dbReference>
<protein>
    <recommendedName>
        <fullName evidence="3">UDENN domain-containing protein</fullName>
    </recommendedName>
</protein>